<evidence type="ECO:0000256" key="4">
    <source>
        <dbReference type="ARBA" id="ARBA00022827"/>
    </source>
</evidence>
<sequence length="278" mass="31178">MLIDVRHVNREVVYDLETEVVSFGPAVTGAEISEKMLSVGRFFPHGHTPSVAVGGFLLAGGQGWFFRSWGLTAEMWVLKMEVTQLKLHLKRGTDITFGTFYPEKYDPKRISDEIQDSSTLVMAASVVAYTNSLEQVAWLMAAFSDSRLPEHLISAVKPMLCNLPTRQSAGCLVAAHICPSEINMAGSLPQEYYIAAMCCWTDPDKDNVMHEKLRHVNEVAKSVACGLYVADFNTKWPVSKVMPDSAFTRFTEIRQKWDPEESFQGYRGLNNEVQNTDQ</sequence>
<dbReference type="PANTHER" id="PTHR42973">
    <property type="entry name" value="BINDING OXIDOREDUCTASE, PUTATIVE (AFU_ORTHOLOGUE AFUA_1G17690)-RELATED"/>
    <property type="match status" value="1"/>
</dbReference>
<dbReference type="GO" id="GO:0016491">
    <property type="term" value="F:oxidoreductase activity"/>
    <property type="evidence" value="ECO:0007669"/>
    <property type="project" value="UniProtKB-KW"/>
</dbReference>
<keyword evidence="5" id="KW-0560">Oxidoreductase</keyword>
<dbReference type="InterPro" id="IPR016169">
    <property type="entry name" value="FAD-bd_PCMH_sub2"/>
</dbReference>
<evidence type="ECO:0000313" key="6">
    <source>
        <dbReference type="EMBL" id="KAJ4351685.1"/>
    </source>
</evidence>
<organism evidence="6 7">
    <name type="scientific">Didymosphaeria variabile</name>
    <dbReference type="NCBI Taxonomy" id="1932322"/>
    <lineage>
        <taxon>Eukaryota</taxon>
        <taxon>Fungi</taxon>
        <taxon>Dikarya</taxon>
        <taxon>Ascomycota</taxon>
        <taxon>Pezizomycotina</taxon>
        <taxon>Dothideomycetes</taxon>
        <taxon>Pleosporomycetidae</taxon>
        <taxon>Pleosporales</taxon>
        <taxon>Massarineae</taxon>
        <taxon>Didymosphaeriaceae</taxon>
        <taxon>Didymosphaeria</taxon>
    </lineage>
</organism>
<accession>A0A9W9C9T3</accession>
<dbReference type="AlphaFoldDB" id="A0A9W9C9T3"/>
<evidence type="ECO:0000313" key="7">
    <source>
        <dbReference type="Proteomes" id="UP001140513"/>
    </source>
</evidence>
<dbReference type="SUPFAM" id="SSF56176">
    <property type="entry name" value="FAD-binding/transporter-associated domain-like"/>
    <property type="match status" value="1"/>
</dbReference>
<comment type="caution">
    <text evidence="6">The sequence shown here is derived from an EMBL/GenBank/DDBJ whole genome shotgun (WGS) entry which is preliminary data.</text>
</comment>
<dbReference type="OrthoDB" id="415825at2759"/>
<dbReference type="Proteomes" id="UP001140513">
    <property type="component" value="Unassembled WGS sequence"/>
</dbReference>
<evidence type="ECO:0000256" key="3">
    <source>
        <dbReference type="ARBA" id="ARBA00022630"/>
    </source>
</evidence>
<dbReference type="EMBL" id="JAPEUX010000005">
    <property type="protein sequence ID" value="KAJ4351685.1"/>
    <property type="molecule type" value="Genomic_DNA"/>
</dbReference>
<dbReference type="RefSeq" id="XP_056070041.1">
    <property type="nucleotide sequence ID" value="XM_056215794.1"/>
</dbReference>
<evidence type="ECO:0008006" key="8">
    <source>
        <dbReference type="Google" id="ProtNLM"/>
    </source>
</evidence>
<comment type="cofactor">
    <cofactor evidence="1">
        <name>FAD</name>
        <dbReference type="ChEBI" id="CHEBI:57692"/>
    </cofactor>
</comment>
<dbReference type="PANTHER" id="PTHR42973:SF39">
    <property type="entry name" value="FAD-BINDING PCMH-TYPE DOMAIN-CONTAINING PROTEIN"/>
    <property type="match status" value="1"/>
</dbReference>
<protein>
    <recommendedName>
        <fullName evidence="8">FAD-binding PCMH-type domain-containing protein</fullName>
    </recommendedName>
</protein>
<reference evidence="6" key="1">
    <citation type="submission" date="2022-10" db="EMBL/GenBank/DDBJ databases">
        <title>Tapping the CABI collections for fungal endophytes: first genome assemblies for Collariella, Neodidymelliopsis, Ascochyta clinopodiicola, Didymella pomorum, Didymosphaeria variabile, Neocosmospora piperis and Neocucurbitaria cava.</title>
        <authorList>
            <person name="Hill R."/>
        </authorList>
    </citation>
    <scope>NUCLEOTIDE SEQUENCE</scope>
    <source>
        <strain evidence="6">IMI 356815</strain>
    </source>
</reference>
<dbReference type="InterPro" id="IPR050416">
    <property type="entry name" value="FAD-linked_Oxidoreductase"/>
</dbReference>
<evidence type="ECO:0000256" key="1">
    <source>
        <dbReference type="ARBA" id="ARBA00001974"/>
    </source>
</evidence>
<dbReference type="GeneID" id="80910558"/>
<dbReference type="GO" id="GO:0050660">
    <property type="term" value="F:flavin adenine dinucleotide binding"/>
    <property type="evidence" value="ECO:0007669"/>
    <property type="project" value="InterPro"/>
</dbReference>
<name>A0A9W9C9T3_9PLEO</name>
<dbReference type="InterPro" id="IPR036318">
    <property type="entry name" value="FAD-bd_PCMH-like_sf"/>
</dbReference>
<keyword evidence="4" id="KW-0274">FAD</keyword>
<evidence type="ECO:0000256" key="5">
    <source>
        <dbReference type="ARBA" id="ARBA00023002"/>
    </source>
</evidence>
<evidence type="ECO:0000256" key="2">
    <source>
        <dbReference type="ARBA" id="ARBA00005466"/>
    </source>
</evidence>
<comment type="similarity">
    <text evidence="2">Belongs to the oxygen-dependent FAD-linked oxidoreductase family.</text>
</comment>
<keyword evidence="3" id="KW-0285">Flavoprotein</keyword>
<proteinExistence type="inferred from homology"/>
<gene>
    <name evidence="6" type="ORF">N0V89_007028</name>
</gene>
<dbReference type="Gene3D" id="3.30.465.10">
    <property type="match status" value="1"/>
</dbReference>
<keyword evidence="7" id="KW-1185">Reference proteome</keyword>